<keyword evidence="3" id="KW-1185">Reference proteome</keyword>
<protein>
    <submittedName>
        <fullName evidence="2">GNAT family N-acetyltransferase</fullName>
    </submittedName>
</protein>
<dbReference type="PROSITE" id="PS51186">
    <property type="entry name" value="GNAT"/>
    <property type="match status" value="1"/>
</dbReference>
<reference evidence="2" key="1">
    <citation type="submission" date="2021-12" db="EMBL/GenBank/DDBJ databases">
        <title>Alicyclobacillaceae gen. nov., sp. nov., isolated from chalcocite enrichment system.</title>
        <authorList>
            <person name="Jiang Z."/>
        </authorList>
    </citation>
    <scope>NUCLEOTIDE SEQUENCE</scope>
    <source>
        <strain evidence="2">MYW30-H2</strain>
    </source>
</reference>
<organism evidence="2 3">
    <name type="scientific">Fodinisporobacter ferrooxydans</name>
    <dbReference type="NCBI Taxonomy" id="2901836"/>
    <lineage>
        <taxon>Bacteria</taxon>
        <taxon>Bacillati</taxon>
        <taxon>Bacillota</taxon>
        <taxon>Bacilli</taxon>
        <taxon>Bacillales</taxon>
        <taxon>Alicyclobacillaceae</taxon>
        <taxon>Fodinisporobacter</taxon>
    </lineage>
</organism>
<feature type="domain" description="N-acetyltransferase" evidence="1">
    <location>
        <begin position="1"/>
        <end position="143"/>
    </location>
</feature>
<dbReference type="Pfam" id="PF00583">
    <property type="entry name" value="Acetyltransf_1"/>
    <property type="match status" value="1"/>
</dbReference>
<evidence type="ECO:0000313" key="2">
    <source>
        <dbReference type="EMBL" id="UOF89061.1"/>
    </source>
</evidence>
<evidence type="ECO:0000259" key="1">
    <source>
        <dbReference type="PROSITE" id="PS51186"/>
    </source>
</evidence>
<sequence length="158" mass="18233">MNFRHVLESDYIPVIIVIDDWWGGRHMADMLPKSFFQHFQETSFIAEQDNVIIGFLIGFVSQTYPTESYIHFIGVHPDHRKDGIAKYLYQMFFDKVQEKGCKIVRCVTSPVNKTSIAFHTRIGFQIVKGTSEVDGVPVTVDYDGKGQDRVLFVKELLR</sequence>
<dbReference type="SUPFAM" id="SSF55729">
    <property type="entry name" value="Acyl-CoA N-acyltransferases (Nat)"/>
    <property type="match status" value="1"/>
</dbReference>
<proteinExistence type="predicted"/>
<dbReference type="EMBL" id="CP089291">
    <property type="protein sequence ID" value="UOF89061.1"/>
    <property type="molecule type" value="Genomic_DNA"/>
</dbReference>
<dbReference type="PANTHER" id="PTHR43072">
    <property type="entry name" value="N-ACETYLTRANSFERASE"/>
    <property type="match status" value="1"/>
</dbReference>
<name>A0ABY4CII6_9BACL</name>
<dbReference type="CDD" id="cd04301">
    <property type="entry name" value="NAT_SF"/>
    <property type="match status" value="1"/>
</dbReference>
<accession>A0ABY4CII6</accession>
<dbReference type="RefSeq" id="WP_347435744.1">
    <property type="nucleotide sequence ID" value="NZ_CP089291.1"/>
</dbReference>
<dbReference type="PIRSF" id="PIRSF037663">
    <property type="entry name" value="Acetyltransf_GNAT_prd"/>
    <property type="match status" value="1"/>
</dbReference>
<evidence type="ECO:0000313" key="3">
    <source>
        <dbReference type="Proteomes" id="UP000830167"/>
    </source>
</evidence>
<dbReference type="Gene3D" id="3.40.630.30">
    <property type="match status" value="1"/>
</dbReference>
<gene>
    <name evidence="2" type="ORF">LSG31_14125</name>
</gene>
<dbReference type="Proteomes" id="UP000830167">
    <property type="component" value="Chromosome"/>
</dbReference>
<dbReference type="PANTHER" id="PTHR43072:SF36">
    <property type="entry name" value="RIBOSOMAL-PROTEIN-ALANINE ACETYLTRANSFERASE"/>
    <property type="match status" value="1"/>
</dbReference>
<dbReference type="InterPro" id="IPR016181">
    <property type="entry name" value="Acyl_CoA_acyltransferase"/>
</dbReference>
<dbReference type="InterPro" id="IPR017255">
    <property type="entry name" value="AcTrfase_GNAT_prd"/>
</dbReference>
<dbReference type="InterPro" id="IPR000182">
    <property type="entry name" value="GNAT_dom"/>
</dbReference>